<protein>
    <submittedName>
        <fullName evidence="2">Uncharacterized protein</fullName>
    </submittedName>
</protein>
<feature type="region of interest" description="Disordered" evidence="1">
    <location>
        <begin position="558"/>
        <end position="577"/>
    </location>
</feature>
<feature type="region of interest" description="Disordered" evidence="1">
    <location>
        <begin position="98"/>
        <end position="169"/>
    </location>
</feature>
<proteinExistence type="predicted"/>
<feature type="region of interest" description="Disordered" evidence="1">
    <location>
        <begin position="202"/>
        <end position="238"/>
    </location>
</feature>
<feature type="compositionally biased region" description="Polar residues" evidence="1">
    <location>
        <begin position="762"/>
        <end position="778"/>
    </location>
</feature>
<name>A0A420IBB3_9PEZI</name>
<feature type="region of interest" description="Disordered" evidence="1">
    <location>
        <begin position="839"/>
        <end position="860"/>
    </location>
</feature>
<feature type="region of interest" description="Disordered" evidence="1">
    <location>
        <begin position="594"/>
        <end position="616"/>
    </location>
</feature>
<dbReference type="Proteomes" id="UP000285326">
    <property type="component" value="Unassembled WGS sequence"/>
</dbReference>
<evidence type="ECO:0000313" key="3">
    <source>
        <dbReference type="Proteomes" id="UP000285326"/>
    </source>
</evidence>
<gene>
    <name evidence="2" type="ORF">GcM1_250226</name>
</gene>
<dbReference type="Pfam" id="PF11489">
    <property type="entry name" value="Aim21"/>
    <property type="match status" value="1"/>
</dbReference>
<sequence length="906" mass="100726">MDNYRTGGTMESETSKLLSRSNHKRLEKSVYPSQEIHAFSQNMMALDLNERRDQEPVDPDTCVVSGAEIRRPSSVNLPSLGEEGIEYDDVYVGLENESELPSTKVSNNSNDYTHHAPSSDSPCSSTVVDSSMTNNTGSSKTSEKENSIDTISRKEDLQSGSTSRNFTHADRCIPNLSNELGIPQIGQYVPMNPNAGDVQAPPPSLGSHVATGATLNENEAQKRNHTRKLSGREKDIPSDSYGRFGHGIIITQDRFDKAYYKKHPELLKKETGFYGEARPEWAMSSEDLNKIVRDTASHGTGVGASCKNIGTPSEQIGLKASEEYVCKISSPCPQPCNQKINQALYKSDIEPSSISESFNSIPERFATTFDNKEVVKYRDDKETLGHENITHADDSARRYISDSGAFEHISLTENSRSNTFRENTHNDHGYEAPILASDEVAKNPLDRELQPAVFPLNESSKASQEEYVYSSNNQEESNKVNHKLGALISATNSNYYKPTPLEDLEEYEPLFPDERKAVEKSGTLNLVEKFQCPEMNRRFPSQDVWEDTPNSLQYTATVSAPQLPEERKEREKTGYEEETLPQAFARMQEELAEQELKGPENGRPQERVKKPMKIIRQSEPGTIFEVTNHRFPSRDIWEDTPDSLLLRTSVARPQIEKEPINSAEEQYDLVTTESKMTPNMSQLSSNHTDVTNEVRLQSVIKSSPPVYAGSSLAPGSNENLSIAKRENITKNPQKPLSRESYPAVPSKSKPQIPARPSKLGSRESSMTSSTNLGSNTLATGKLKPPVPSRPSGGKIAAFQSDFISDLNKRLQLGPQASKGDMQNSDVTQVKTLKAPLVDPRKGRARGPVRRAPNKNLAPYSNTHISDKTKCFNISATSTIWSFDPDKEQVQVPFGGVDENIDIYPKK</sequence>
<accession>A0A420IBB3</accession>
<dbReference type="InterPro" id="IPR021582">
    <property type="entry name" value="Aim21"/>
</dbReference>
<dbReference type="EMBL" id="MCBS01025018">
    <property type="protein sequence ID" value="RKF71814.1"/>
    <property type="molecule type" value="Genomic_DNA"/>
</dbReference>
<feature type="compositionally biased region" description="Basic and acidic residues" evidence="1">
    <location>
        <begin position="564"/>
        <end position="575"/>
    </location>
</feature>
<evidence type="ECO:0000313" key="2">
    <source>
        <dbReference type="EMBL" id="RKF71814.1"/>
    </source>
</evidence>
<feature type="compositionally biased region" description="Basic and acidic residues" evidence="1">
    <location>
        <begin position="594"/>
        <end position="609"/>
    </location>
</feature>
<organism evidence="2 3">
    <name type="scientific">Golovinomyces cichoracearum</name>
    <dbReference type="NCBI Taxonomy" id="62708"/>
    <lineage>
        <taxon>Eukaryota</taxon>
        <taxon>Fungi</taxon>
        <taxon>Dikarya</taxon>
        <taxon>Ascomycota</taxon>
        <taxon>Pezizomycotina</taxon>
        <taxon>Leotiomycetes</taxon>
        <taxon>Erysiphales</taxon>
        <taxon>Erysiphaceae</taxon>
        <taxon>Golovinomyces</taxon>
    </lineage>
</organism>
<feature type="compositionally biased region" description="Basic and acidic residues" evidence="1">
    <location>
        <begin position="141"/>
        <end position="157"/>
    </location>
</feature>
<reference evidence="2 3" key="1">
    <citation type="journal article" date="2018" name="BMC Genomics">
        <title>Comparative genome analyses reveal sequence features reflecting distinct modes of host-adaptation between dicot and monocot powdery mildew.</title>
        <authorList>
            <person name="Wu Y."/>
            <person name="Ma X."/>
            <person name="Pan Z."/>
            <person name="Kale S.D."/>
            <person name="Song Y."/>
            <person name="King H."/>
            <person name="Zhang Q."/>
            <person name="Presley C."/>
            <person name="Deng X."/>
            <person name="Wei C.I."/>
            <person name="Xiao S."/>
        </authorList>
    </citation>
    <scope>NUCLEOTIDE SEQUENCE [LARGE SCALE GENOMIC DNA]</scope>
    <source>
        <strain evidence="2">UMSG1</strain>
    </source>
</reference>
<feature type="compositionally biased region" description="Basic residues" evidence="1">
    <location>
        <begin position="842"/>
        <end position="852"/>
    </location>
</feature>
<comment type="caution">
    <text evidence="2">The sequence shown here is derived from an EMBL/GenBank/DDBJ whole genome shotgun (WGS) entry which is preliminary data.</text>
</comment>
<feature type="compositionally biased region" description="Polar residues" evidence="1">
    <location>
        <begin position="99"/>
        <end position="140"/>
    </location>
</feature>
<feature type="compositionally biased region" description="Polar residues" evidence="1">
    <location>
        <begin position="9"/>
        <end position="20"/>
    </location>
</feature>
<feature type="region of interest" description="Disordered" evidence="1">
    <location>
        <begin position="1"/>
        <end position="26"/>
    </location>
</feature>
<feature type="region of interest" description="Disordered" evidence="1">
    <location>
        <begin position="702"/>
        <end position="792"/>
    </location>
</feature>
<dbReference type="AlphaFoldDB" id="A0A420IBB3"/>
<evidence type="ECO:0000256" key="1">
    <source>
        <dbReference type="SAM" id="MobiDB-lite"/>
    </source>
</evidence>